<evidence type="ECO:0000313" key="2">
    <source>
        <dbReference type="EMBL" id="MBD8015115.1"/>
    </source>
</evidence>
<dbReference type="Pfam" id="PF18895">
    <property type="entry name" value="T4SS_pilin"/>
    <property type="match status" value="1"/>
</dbReference>
<organism evidence="2 3">
    <name type="scientific">Planococcus wigleyi</name>
    <dbReference type="NCBI Taxonomy" id="2762216"/>
    <lineage>
        <taxon>Bacteria</taxon>
        <taxon>Bacillati</taxon>
        <taxon>Bacillota</taxon>
        <taxon>Bacilli</taxon>
        <taxon>Bacillales</taxon>
        <taxon>Caryophanaceae</taxon>
        <taxon>Planococcus</taxon>
    </lineage>
</organism>
<dbReference type="InterPro" id="IPR043993">
    <property type="entry name" value="T4SS_pilin"/>
</dbReference>
<feature type="transmembrane region" description="Helical" evidence="1">
    <location>
        <begin position="46"/>
        <end position="66"/>
    </location>
</feature>
<evidence type="ECO:0008006" key="4">
    <source>
        <dbReference type="Google" id="ProtNLM"/>
    </source>
</evidence>
<feature type="transmembrane region" description="Helical" evidence="1">
    <location>
        <begin position="14"/>
        <end position="34"/>
    </location>
</feature>
<evidence type="ECO:0000313" key="3">
    <source>
        <dbReference type="Proteomes" id="UP000658980"/>
    </source>
</evidence>
<keyword evidence="1" id="KW-0812">Transmembrane</keyword>
<keyword evidence="1" id="KW-1133">Transmembrane helix</keyword>
<sequence>MDGLTNTALALLEWAQGLGLIAAALAFLVGGYFLMLGGDRGRPKAIGFFIGAAVGLIVVMGAYGIAEGIDSNIKF</sequence>
<reference evidence="2 3" key="1">
    <citation type="submission" date="2020-08" db="EMBL/GenBank/DDBJ databases">
        <title>A Genomic Blueprint of the Chicken Gut Microbiome.</title>
        <authorList>
            <person name="Gilroy R."/>
            <person name="Ravi A."/>
            <person name="Getino M."/>
            <person name="Pursley I."/>
            <person name="Horton D.L."/>
            <person name="Alikhan N.-F."/>
            <person name="Baker D."/>
            <person name="Gharbi K."/>
            <person name="Hall N."/>
            <person name="Watson M."/>
            <person name="Adriaenssens E.M."/>
            <person name="Foster-Nyarko E."/>
            <person name="Jarju S."/>
            <person name="Secka A."/>
            <person name="Antonio M."/>
            <person name="Oren A."/>
            <person name="Chaudhuri R."/>
            <person name="La Ragione R.M."/>
            <person name="Hildebrand F."/>
            <person name="Pallen M.J."/>
        </authorList>
    </citation>
    <scope>NUCLEOTIDE SEQUENCE [LARGE SCALE GENOMIC DNA]</scope>
    <source>
        <strain evidence="2 3">Sa1BUA13</strain>
    </source>
</reference>
<gene>
    <name evidence="2" type="ORF">H9630_09815</name>
</gene>
<accession>A0ABR8WDL1</accession>
<comment type="caution">
    <text evidence="2">The sequence shown here is derived from an EMBL/GenBank/DDBJ whole genome shotgun (WGS) entry which is preliminary data.</text>
</comment>
<protein>
    <recommendedName>
        <fullName evidence="4">Major facilitator superfamily (MFS) profile domain-containing protein</fullName>
    </recommendedName>
</protein>
<dbReference type="EMBL" id="JACSPU010000003">
    <property type="protein sequence ID" value="MBD8015115.1"/>
    <property type="molecule type" value="Genomic_DNA"/>
</dbReference>
<dbReference type="Proteomes" id="UP000658980">
    <property type="component" value="Unassembled WGS sequence"/>
</dbReference>
<evidence type="ECO:0000256" key="1">
    <source>
        <dbReference type="SAM" id="Phobius"/>
    </source>
</evidence>
<name>A0ABR8WDL1_9BACL</name>
<keyword evidence="1" id="KW-0472">Membrane</keyword>
<proteinExistence type="predicted"/>
<keyword evidence="3" id="KW-1185">Reference proteome</keyword>
<dbReference type="RefSeq" id="WP_191715316.1">
    <property type="nucleotide sequence ID" value="NZ_JACSPU010000003.1"/>
</dbReference>